<dbReference type="InterPro" id="IPR044021">
    <property type="entry name" value="CrtO"/>
</dbReference>
<evidence type="ECO:0000256" key="9">
    <source>
        <dbReference type="ARBA" id="ARBA00023588"/>
    </source>
</evidence>
<keyword evidence="15" id="KW-1185">Reference proteome</keyword>
<evidence type="ECO:0000256" key="8">
    <source>
        <dbReference type="ARBA" id="ARBA00023315"/>
    </source>
</evidence>
<organism evidence="14 15">
    <name type="scientific">Echinicola strongylocentroti</name>
    <dbReference type="NCBI Taxonomy" id="1795355"/>
    <lineage>
        <taxon>Bacteria</taxon>
        <taxon>Pseudomonadati</taxon>
        <taxon>Bacteroidota</taxon>
        <taxon>Cytophagia</taxon>
        <taxon>Cytophagales</taxon>
        <taxon>Cyclobacteriaceae</taxon>
        <taxon>Echinicola</taxon>
    </lineage>
</organism>
<accession>A0A2Z4IPX9</accession>
<name>A0A2Z4IPX9_9BACT</name>
<evidence type="ECO:0000256" key="7">
    <source>
        <dbReference type="ARBA" id="ARBA00023136"/>
    </source>
</evidence>
<evidence type="ECO:0000256" key="11">
    <source>
        <dbReference type="ARBA" id="ARBA00023667"/>
    </source>
</evidence>
<evidence type="ECO:0000313" key="15">
    <source>
        <dbReference type="Proteomes" id="UP000248688"/>
    </source>
</evidence>
<protein>
    <recommendedName>
        <fullName evidence="11">Glycosyl-4,4'-diaponeurosporenoate acyltransferase</fullName>
    </recommendedName>
</protein>
<dbReference type="Pfam" id="PF18927">
    <property type="entry name" value="CrtO"/>
    <property type="match status" value="1"/>
</dbReference>
<keyword evidence="7 13" id="KW-0472">Membrane</keyword>
<feature type="transmembrane region" description="Helical" evidence="13">
    <location>
        <begin position="74"/>
        <end position="92"/>
    </location>
</feature>
<comment type="subcellular location">
    <subcellularLocation>
        <location evidence="1">Cell membrane</location>
        <topology evidence="1">Single-pass membrane protein</topology>
    </subcellularLocation>
</comment>
<dbReference type="AlphaFoldDB" id="A0A2Z4IPX9"/>
<keyword evidence="3" id="KW-0808">Transferase</keyword>
<dbReference type="GO" id="GO:0016746">
    <property type="term" value="F:acyltransferase activity"/>
    <property type="evidence" value="ECO:0007669"/>
    <property type="project" value="UniProtKB-KW"/>
</dbReference>
<dbReference type="Proteomes" id="UP000248688">
    <property type="component" value="Chromosome"/>
</dbReference>
<evidence type="ECO:0000256" key="4">
    <source>
        <dbReference type="ARBA" id="ARBA00022692"/>
    </source>
</evidence>
<dbReference type="EMBL" id="CP030041">
    <property type="protein sequence ID" value="AWW32820.1"/>
    <property type="molecule type" value="Genomic_DNA"/>
</dbReference>
<keyword evidence="8" id="KW-0012">Acyltransferase</keyword>
<dbReference type="UniPathway" id="UPA00029">
    <property type="reaction ID" value="UER00560"/>
</dbReference>
<comment type="similarity">
    <text evidence="10">Belongs to the acyltransferase CrtO family.</text>
</comment>
<proteinExistence type="inferred from homology"/>
<dbReference type="GO" id="GO:0005886">
    <property type="term" value="C:plasma membrane"/>
    <property type="evidence" value="ECO:0007669"/>
    <property type="project" value="UniProtKB-SubCell"/>
</dbReference>
<sequence length="141" mass="17171">MVCHWTKGHLLHSRYGKLFLFNGNKWEKWIALNWFEKFISYFPLEYMEYQMMYGKNQNRISLEEIKIKHFTREFEYLIATVVLAGITLFIFFTGSQLFFYLLVMANLLGNFYPFLIHQRTRRKLEKRNCSLRKPKEHPSIS</sequence>
<evidence type="ECO:0000256" key="2">
    <source>
        <dbReference type="ARBA" id="ARBA00022475"/>
    </source>
</evidence>
<keyword evidence="5" id="KW-0732">Signal</keyword>
<dbReference type="KEGG" id="est:DN752_23240"/>
<evidence type="ECO:0000313" key="14">
    <source>
        <dbReference type="EMBL" id="AWW32820.1"/>
    </source>
</evidence>
<evidence type="ECO:0000256" key="12">
    <source>
        <dbReference type="ARBA" id="ARBA00025324"/>
    </source>
</evidence>
<dbReference type="OrthoDB" id="838504at2"/>
<evidence type="ECO:0000256" key="6">
    <source>
        <dbReference type="ARBA" id="ARBA00022989"/>
    </source>
</evidence>
<evidence type="ECO:0000256" key="1">
    <source>
        <dbReference type="ARBA" id="ARBA00004162"/>
    </source>
</evidence>
<evidence type="ECO:0000256" key="5">
    <source>
        <dbReference type="ARBA" id="ARBA00022729"/>
    </source>
</evidence>
<keyword evidence="6 13" id="KW-1133">Transmembrane helix</keyword>
<evidence type="ECO:0000256" key="10">
    <source>
        <dbReference type="ARBA" id="ARBA00023603"/>
    </source>
</evidence>
<feature type="transmembrane region" description="Helical" evidence="13">
    <location>
        <begin position="98"/>
        <end position="116"/>
    </location>
</feature>
<comment type="function">
    <text evidence="12">Catalyzes the acylation of glycosyl-4,4'-diaponeurosporenoate, i.e. the esterification of glucose at the C6'' position with the carboxyl group of the C(15) fatty acid 12-methyltetradecanoic acid, to yield staphyloxanthin. This is the last step in the biosynthesis of this orange pigment, present in most staphylococci strains.</text>
</comment>
<gene>
    <name evidence="14" type="ORF">DN752_23240</name>
</gene>
<keyword evidence="2" id="KW-1003">Cell membrane</keyword>
<evidence type="ECO:0000256" key="13">
    <source>
        <dbReference type="SAM" id="Phobius"/>
    </source>
</evidence>
<evidence type="ECO:0000256" key="3">
    <source>
        <dbReference type="ARBA" id="ARBA00022679"/>
    </source>
</evidence>
<reference evidence="14 15" key="1">
    <citation type="submission" date="2018-06" db="EMBL/GenBank/DDBJ databases">
        <title>Echinicola strongylocentroti sp. nov., isolated from a sea urchin Strongylocentrotus intermedius.</title>
        <authorList>
            <person name="Bae S.S."/>
        </authorList>
    </citation>
    <scope>NUCLEOTIDE SEQUENCE [LARGE SCALE GENOMIC DNA]</scope>
    <source>
        <strain evidence="14 15">MEBiC08714</strain>
    </source>
</reference>
<comment type="pathway">
    <text evidence="9">Carotenoid biosynthesis; staphyloxanthin biosynthesis; staphyloxanthin from farnesyl diphosphate: step 5/5.</text>
</comment>
<keyword evidence="4 13" id="KW-0812">Transmembrane</keyword>